<dbReference type="Gene3D" id="3.60.21.10">
    <property type="match status" value="1"/>
</dbReference>
<feature type="domain" description="5'-Nucleotidase C-terminal" evidence="4">
    <location>
        <begin position="353"/>
        <end position="488"/>
    </location>
</feature>
<evidence type="ECO:0000256" key="1">
    <source>
        <dbReference type="ARBA" id="ARBA00022729"/>
    </source>
</evidence>
<dbReference type="SUPFAM" id="SSF56300">
    <property type="entry name" value="Metallo-dependent phosphatases"/>
    <property type="match status" value="1"/>
</dbReference>
<comment type="similarity">
    <text evidence="2">Belongs to the 5'-nucleotidase family.</text>
</comment>
<comment type="caution">
    <text evidence="5">The sequence shown here is derived from an EMBL/GenBank/DDBJ whole genome shotgun (WGS) entry which is preliminary data.</text>
</comment>
<dbReference type="InterPro" id="IPR004843">
    <property type="entry name" value="Calcineurin-like_PHP"/>
</dbReference>
<organism evidence="5 6">
    <name type="scientific">Clostridium weizhouense</name>
    <dbReference type="NCBI Taxonomy" id="2859781"/>
    <lineage>
        <taxon>Bacteria</taxon>
        <taxon>Bacillati</taxon>
        <taxon>Bacillota</taxon>
        <taxon>Clostridia</taxon>
        <taxon>Eubacteriales</taxon>
        <taxon>Clostridiaceae</taxon>
        <taxon>Clostridium</taxon>
    </lineage>
</organism>
<dbReference type="InterPro" id="IPR008334">
    <property type="entry name" value="5'-Nucleotdase_C"/>
</dbReference>
<protein>
    <submittedName>
        <fullName evidence="5">5'-nucleotidase C-terminal domain-containing protein</fullName>
    </submittedName>
</protein>
<dbReference type="Gene3D" id="3.90.780.10">
    <property type="entry name" value="5'-Nucleotidase, C-terminal domain"/>
    <property type="match status" value="1"/>
</dbReference>
<proteinExistence type="inferred from homology"/>
<dbReference type="PANTHER" id="PTHR11575:SF24">
    <property type="entry name" value="5'-NUCLEOTIDASE"/>
    <property type="match status" value="1"/>
</dbReference>
<dbReference type="Proteomes" id="UP001519921">
    <property type="component" value="Unassembled WGS sequence"/>
</dbReference>
<reference evidence="5 6" key="1">
    <citation type="submission" date="2021-07" db="EMBL/GenBank/DDBJ databases">
        <title>Clostridium weizhouense sp. nov., an anaerobic bacterium isolated from activated sludge of Petroleum wastewater.</title>
        <authorList>
            <person name="Li Q."/>
        </authorList>
    </citation>
    <scope>NUCLEOTIDE SEQUENCE [LARGE SCALE GENOMIC DNA]</scope>
    <source>
        <strain evidence="5 6">YB-6</strain>
    </source>
</reference>
<dbReference type="SUPFAM" id="SSF55816">
    <property type="entry name" value="5'-nucleotidase (syn. UDP-sugar hydrolase), C-terminal domain"/>
    <property type="match status" value="1"/>
</dbReference>
<dbReference type="Pfam" id="PF02872">
    <property type="entry name" value="5_nucleotid_C"/>
    <property type="match status" value="1"/>
</dbReference>
<evidence type="ECO:0000259" key="3">
    <source>
        <dbReference type="Pfam" id="PF00149"/>
    </source>
</evidence>
<gene>
    <name evidence="5" type="ORF">KYD98_05720</name>
</gene>
<dbReference type="PRINTS" id="PR01607">
    <property type="entry name" value="APYRASEFAMLY"/>
</dbReference>
<dbReference type="PANTHER" id="PTHR11575">
    <property type="entry name" value="5'-NUCLEOTIDASE-RELATED"/>
    <property type="match status" value="1"/>
</dbReference>
<dbReference type="RefSeq" id="WP_219778637.1">
    <property type="nucleotide sequence ID" value="NZ_JAHXPT010000003.1"/>
</dbReference>
<evidence type="ECO:0000259" key="4">
    <source>
        <dbReference type="Pfam" id="PF02872"/>
    </source>
</evidence>
<dbReference type="InterPro" id="IPR029052">
    <property type="entry name" value="Metallo-depent_PP-like"/>
</dbReference>
<keyword evidence="2" id="KW-0378">Hydrolase</keyword>
<dbReference type="InterPro" id="IPR006179">
    <property type="entry name" value="5_nucleotidase/apyrase"/>
</dbReference>
<dbReference type="InterPro" id="IPR036907">
    <property type="entry name" value="5'-Nucleotdase_C_sf"/>
</dbReference>
<feature type="domain" description="Calcineurin-like phosphoesterase" evidence="3">
    <location>
        <begin position="42"/>
        <end position="252"/>
    </location>
</feature>
<dbReference type="EMBL" id="JAHXPT010000003">
    <property type="protein sequence ID" value="MBW6409583.1"/>
    <property type="molecule type" value="Genomic_DNA"/>
</dbReference>
<dbReference type="CDD" id="cd00845">
    <property type="entry name" value="MPP_UshA_N_like"/>
    <property type="match status" value="1"/>
</dbReference>
<name>A0ABS7ALP1_9CLOT</name>
<keyword evidence="1" id="KW-0732">Signal</keyword>
<accession>A0ABS7ALP1</accession>
<evidence type="ECO:0000313" key="6">
    <source>
        <dbReference type="Proteomes" id="UP001519921"/>
    </source>
</evidence>
<keyword evidence="2" id="KW-0547">Nucleotide-binding</keyword>
<evidence type="ECO:0000313" key="5">
    <source>
        <dbReference type="EMBL" id="MBW6409583.1"/>
    </source>
</evidence>
<evidence type="ECO:0000256" key="2">
    <source>
        <dbReference type="RuleBase" id="RU362119"/>
    </source>
</evidence>
<dbReference type="Pfam" id="PF00149">
    <property type="entry name" value="Metallophos"/>
    <property type="match status" value="1"/>
</dbReference>
<keyword evidence="6" id="KW-1185">Reference proteome</keyword>
<sequence length="544" mass="59281">MKNLLKSKKVISFLTTLSLSITLLTGFPLITYAQDNVKNFDIVEITDFHGALTDSSGNPAAAVLAERLNNIKKSNPDRTLILGGGDLYQGSATSNIMKGVPVQEVMTKIGMEVTTLGNHEFDWGLDTIINTTMKGAGYSIICSNLYDKTTGKRVFEPYKIITKDKIKIAVIGGITTETPSIVLPDFVKNYEFKDLTTEINSVAQEIKEKKLADVTLVLVHEGDNRDNATGPVFDMANNLKNVDAVFGGHTHSKVSAVATKTNIPVYIANSYGKGYVNAKLTVTNDKKVKFETPSYEKSYVALDNENGYKSKNPNIDNDIDKIVKDSNERTAPITNEVIGRNTDKDLTRVQEFSPYGSSILGNWSTDVTREAVNAQVGFQNNGGLRIDIPTGDITVGTMWKFMPFDNTIYKLNMKKSDLKAVLEQAVCDGGKGIQVSGIKFTYDSKLPSGNRITNITKEDGTAISDTEVLTTAVPDFLATGGDGFTAFKNCGGSNPANDTHIIVRDAFIDWCKENNKNDNKNTIPNASISRINNISNTLATKTAA</sequence>